<reference evidence="2" key="1">
    <citation type="submission" date="2016-10" db="EMBL/GenBank/DDBJ databases">
        <authorList>
            <person name="Varghese N."/>
            <person name="Submissions S."/>
        </authorList>
    </citation>
    <scope>NUCLEOTIDE SEQUENCE [LARGE SCALE GENOMIC DNA]</scope>
    <source>
        <strain evidence="2">DSM 20524</strain>
    </source>
</reference>
<dbReference type="AlphaFoldDB" id="A0A1H9WCC5"/>
<accession>A0A1H9WCC5</accession>
<proteinExistence type="predicted"/>
<sequence length="44" mass="5145">MVDMYRRRKRKTKPTSAAETEIKPADLAPDFSSWFWLWLVCGGV</sequence>
<dbReference type="STRING" id="1121357.SAMN05661109_02658"/>
<evidence type="ECO:0000313" key="1">
    <source>
        <dbReference type="EMBL" id="SES31560.1"/>
    </source>
</evidence>
<gene>
    <name evidence="1" type="ORF">SAMN05661109_02658</name>
</gene>
<dbReference type="EMBL" id="FOGQ01000020">
    <property type="protein sequence ID" value="SES31560.1"/>
    <property type="molecule type" value="Genomic_DNA"/>
</dbReference>
<name>A0A1H9WCC5_9CORY</name>
<dbReference type="Proteomes" id="UP000198929">
    <property type="component" value="Unassembled WGS sequence"/>
</dbReference>
<protein>
    <submittedName>
        <fullName evidence="1">Uncharacterized protein</fullName>
    </submittedName>
</protein>
<evidence type="ECO:0000313" key="2">
    <source>
        <dbReference type="Proteomes" id="UP000198929"/>
    </source>
</evidence>
<organism evidence="1 2">
    <name type="scientific">Corynebacterium cystitidis DSM 20524</name>
    <dbReference type="NCBI Taxonomy" id="1121357"/>
    <lineage>
        <taxon>Bacteria</taxon>
        <taxon>Bacillati</taxon>
        <taxon>Actinomycetota</taxon>
        <taxon>Actinomycetes</taxon>
        <taxon>Mycobacteriales</taxon>
        <taxon>Corynebacteriaceae</taxon>
        <taxon>Corynebacterium</taxon>
    </lineage>
</organism>
<keyword evidence="2" id="KW-1185">Reference proteome</keyword>